<reference evidence="4 5" key="1">
    <citation type="journal article" date="2021" name="Comput. Struct. Biotechnol. J.">
        <title>De novo genome assembly of the potent medicinal plant Rehmannia glutinosa using nanopore technology.</title>
        <authorList>
            <person name="Ma L."/>
            <person name="Dong C."/>
            <person name="Song C."/>
            <person name="Wang X."/>
            <person name="Zheng X."/>
            <person name="Niu Y."/>
            <person name="Chen S."/>
            <person name="Feng W."/>
        </authorList>
    </citation>
    <scope>NUCLEOTIDE SEQUENCE [LARGE SCALE GENOMIC DNA]</scope>
    <source>
        <strain evidence="4">DH-2019</strain>
    </source>
</reference>
<dbReference type="Gene3D" id="1.25.40.10">
    <property type="entry name" value="Tetratricopeptide repeat domain"/>
    <property type="match status" value="1"/>
</dbReference>
<organism evidence="4 5">
    <name type="scientific">Rehmannia glutinosa</name>
    <name type="common">Chinese foxglove</name>
    <dbReference type="NCBI Taxonomy" id="99300"/>
    <lineage>
        <taxon>Eukaryota</taxon>
        <taxon>Viridiplantae</taxon>
        <taxon>Streptophyta</taxon>
        <taxon>Embryophyta</taxon>
        <taxon>Tracheophyta</taxon>
        <taxon>Spermatophyta</taxon>
        <taxon>Magnoliopsida</taxon>
        <taxon>eudicotyledons</taxon>
        <taxon>Gunneridae</taxon>
        <taxon>Pentapetalae</taxon>
        <taxon>asterids</taxon>
        <taxon>lamiids</taxon>
        <taxon>Lamiales</taxon>
        <taxon>Orobanchaceae</taxon>
        <taxon>Rehmannieae</taxon>
        <taxon>Rehmannia</taxon>
    </lineage>
</organism>
<keyword evidence="5" id="KW-1185">Reference proteome</keyword>
<feature type="domain" description="DUF627" evidence="3">
    <location>
        <begin position="67"/>
        <end position="172"/>
    </location>
</feature>
<dbReference type="Proteomes" id="UP001318860">
    <property type="component" value="Unassembled WGS sequence"/>
</dbReference>
<feature type="compositionally biased region" description="Low complexity" evidence="1">
    <location>
        <begin position="249"/>
        <end position="270"/>
    </location>
</feature>
<evidence type="ECO:0000259" key="3">
    <source>
        <dbReference type="Pfam" id="PF04781"/>
    </source>
</evidence>
<dbReference type="InterPro" id="IPR011990">
    <property type="entry name" value="TPR-like_helical_dom_sf"/>
</dbReference>
<keyword evidence="2" id="KW-0732">Signal</keyword>
<gene>
    <name evidence="4" type="ORF">DH2020_040758</name>
</gene>
<protein>
    <recommendedName>
        <fullName evidence="3">DUF627 domain-containing protein</fullName>
    </recommendedName>
</protein>
<evidence type="ECO:0000256" key="2">
    <source>
        <dbReference type="SAM" id="SignalP"/>
    </source>
</evidence>
<feature type="chain" id="PRO_5045043426" description="DUF627 domain-containing protein" evidence="2">
    <location>
        <begin position="32"/>
        <end position="312"/>
    </location>
</feature>
<feature type="signal peptide" evidence="2">
    <location>
        <begin position="1"/>
        <end position="31"/>
    </location>
</feature>
<dbReference type="PANTHER" id="PTHR34465:SF4">
    <property type="entry name" value="CARBOXYL-TERMINAL HYDROLASE-LIKE PROTEIN, PUTATIVE (DUF627 AND DUF629)-RELATED"/>
    <property type="match status" value="1"/>
</dbReference>
<dbReference type="Pfam" id="PF04781">
    <property type="entry name" value="DUF627"/>
    <property type="match status" value="1"/>
</dbReference>
<comment type="caution">
    <text evidence="4">The sequence shown here is derived from an EMBL/GenBank/DDBJ whole genome shotgun (WGS) entry which is preliminary data.</text>
</comment>
<evidence type="ECO:0000256" key="1">
    <source>
        <dbReference type="SAM" id="MobiDB-lite"/>
    </source>
</evidence>
<accession>A0ABR0US36</accession>
<name>A0ABR0US36_REHGL</name>
<sequence>MDVIEVMQNNQFNRLQLFSSLLFGLLISSIGKSDMEQPSAEDEATGDGGAANPYSSYESVKTECERALIALRRGNHTRALRLMKDLCSKHENYPHMGLINRVQCTILVKMAWITDDPNAKNRHLKNAIEIARMAVTLSPNSIEFAHFYANLLYEDAKYEEVAKECERALMIEKPVDPAEESLLEENMGNEVFSTAEARVAHFQTELRSLIDKSNIASISIRMKNNGNEVMKKAEKKGIPSASAPKPEDSATSSTTQAEKTTSSTQAAQTSRKNIETAPAEEDEDEERFQAYLDKAIVQSLDVFLVFSVFFCL</sequence>
<evidence type="ECO:0000313" key="5">
    <source>
        <dbReference type="Proteomes" id="UP001318860"/>
    </source>
</evidence>
<dbReference type="EMBL" id="JABTTQ020002210">
    <property type="protein sequence ID" value="KAK6125524.1"/>
    <property type="molecule type" value="Genomic_DNA"/>
</dbReference>
<proteinExistence type="predicted"/>
<dbReference type="PANTHER" id="PTHR34465">
    <property type="entry name" value="CARBOXYL-TERMINAL HYDROLASE-LIKE PROTEIN, PUTATIVE (DUF627 AND DUF629)-RELATED"/>
    <property type="match status" value="1"/>
</dbReference>
<feature type="region of interest" description="Disordered" evidence="1">
    <location>
        <begin position="234"/>
        <end position="285"/>
    </location>
</feature>
<evidence type="ECO:0000313" key="4">
    <source>
        <dbReference type="EMBL" id="KAK6125524.1"/>
    </source>
</evidence>
<dbReference type="SUPFAM" id="SSF48452">
    <property type="entry name" value="TPR-like"/>
    <property type="match status" value="1"/>
</dbReference>
<dbReference type="InterPro" id="IPR006866">
    <property type="entry name" value="DUF627_N"/>
</dbReference>